<organism evidence="3 4">
    <name type="scientific">Dunaliella salina</name>
    <name type="common">Green alga</name>
    <name type="synonym">Protococcus salinus</name>
    <dbReference type="NCBI Taxonomy" id="3046"/>
    <lineage>
        <taxon>Eukaryota</taxon>
        <taxon>Viridiplantae</taxon>
        <taxon>Chlorophyta</taxon>
        <taxon>core chlorophytes</taxon>
        <taxon>Chlorophyceae</taxon>
        <taxon>CS clade</taxon>
        <taxon>Chlamydomonadales</taxon>
        <taxon>Dunaliellaceae</taxon>
        <taxon>Dunaliella</taxon>
    </lineage>
</organism>
<sequence>MRGDPLPHGLPLALWESAFASALASLHSPFVVTLANGTLPKSAFQFYVAQDATFLSSFGDAYKAAINKAHTAGSVLDVKPRLMRLLQGVQEELQLHGSYAAKWGIDLNQGFIPSPATTAYTDFLQAVAHAGDTTVADILAAMAPCSRLYAWLGCMLADAYPGADHQYAEWMETYSSTGYTVLPDIKEGLLHELTRDQPPPAATSSIAAGLRVSLPCTASPSGSAPQQKLSEALVVNFEGCCCQGDAEAAQQQQHHYHHHQHQASEDEHEVMRSQAQVDAFSACLAANRAARLQLLDQLLAPSAMQQQPQQQQQQQQQQRHLQQQPDSLHRENVDGQVDNTAQHASGQGGGGWDKGMGQASAHLDQAGLDRCLERLGEADRERREDLMRASGLLKGVPPEELRRSAQRMSLKQGCKQALRHARSVMHSALSPLLMRLSGGQVQSDSVGASLTHRSVQNLPDRNSVLKGVLSNSDNRKSPGMTVYVGGCALDLKAMLEADCGVMMGEDKAFDRVAACFGVQVRPLFTAPLKAGDCIPGVVYKGKSWVELDVFLFGTSKSGH</sequence>
<dbReference type="PANTHER" id="PTHR43198:SF2">
    <property type="entry name" value="SI:CH1073-67J19.1-RELATED"/>
    <property type="match status" value="1"/>
</dbReference>
<keyword evidence="4" id="KW-1185">Reference proteome</keyword>
<evidence type="ECO:0000256" key="1">
    <source>
        <dbReference type="SAM" id="MobiDB-lite"/>
    </source>
</evidence>
<dbReference type="EMBL" id="MU070013">
    <property type="protein sequence ID" value="KAF5830719.1"/>
    <property type="molecule type" value="Genomic_DNA"/>
</dbReference>
<dbReference type="Gene3D" id="1.20.910.10">
    <property type="entry name" value="Heme oxygenase-like"/>
    <property type="match status" value="1"/>
</dbReference>
<dbReference type="InterPro" id="IPR004305">
    <property type="entry name" value="Thiaminase-2/PQQC"/>
</dbReference>
<dbReference type="PANTHER" id="PTHR43198">
    <property type="entry name" value="BIFUNCTIONAL TH2 PROTEIN"/>
    <property type="match status" value="1"/>
</dbReference>
<reference evidence="3" key="1">
    <citation type="submission" date="2017-08" db="EMBL/GenBank/DDBJ databases">
        <authorList>
            <person name="Polle J.E."/>
            <person name="Barry K."/>
            <person name="Cushman J."/>
            <person name="Schmutz J."/>
            <person name="Tran D."/>
            <person name="Hathwaick L.T."/>
            <person name="Yim W.C."/>
            <person name="Jenkins J."/>
            <person name="Mckie-Krisberg Z.M."/>
            <person name="Prochnik S."/>
            <person name="Lindquist E."/>
            <person name="Dockter R.B."/>
            <person name="Adam C."/>
            <person name="Molina H."/>
            <person name="Bunkerborg J."/>
            <person name="Jin E."/>
            <person name="Buchheim M."/>
            <person name="Magnuson J."/>
        </authorList>
    </citation>
    <scope>NUCLEOTIDE SEQUENCE</scope>
    <source>
        <strain evidence="3">CCAP 19/18</strain>
    </source>
</reference>
<feature type="compositionally biased region" description="Low complexity" evidence="1">
    <location>
        <begin position="304"/>
        <end position="324"/>
    </location>
</feature>
<comment type="caution">
    <text evidence="3">The sequence shown here is derived from an EMBL/GenBank/DDBJ whole genome shotgun (WGS) entry which is preliminary data.</text>
</comment>
<accession>A0ABQ7G845</accession>
<dbReference type="Pfam" id="PF03070">
    <property type="entry name" value="TENA_THI-4"/>
    <property type="match status" value="1"/>
</dbReference>
<feature type="domain" description="Thiaminase-2/PQQC" evidence="2">
    <location>
        <begin position="29"/>
        <end position="180"/>
    </location>
</feature>
<evidence type="ECO:0000313" key="3">
    <source>
        <dbReference type="EMBL" id="KAF5830719.1"/>
    </source>
</evidence>
<gene>
    <name evidence="3" type="ORF">DUNSADRAFT_14125</name>
</gene>
<feature type="compositionally biased region" description="Basic and acidic residues" evidence="1">
    <location>
        <begin position="262"/>
        <end position="271"/>
    </location>
</feature>
<dbReference type="CDD" id="cd19368">
    <property type="entry name" value="TenA_C_AtTH2-like"/>
    <property type="match status" value="1"/>
</dbReference>
<protein>
    <recommendedName>
        <fullName evidence="2">Thiaminase-2/PQQC domain-containing protein</fullName>
    </recommendedName>
</protein>
<name>A0ABQ7G845_DUNSA</name>
<proteinExistence type="predicted"/>
<dbReference type="SUPFAM" id="SSF48613">
    <property type="entry name" value="Heme oxygenase-like"/>
    <property type="match status" value="1"/>
</dbReference>
<dbReference type="Proteomes" id="UP000815325">
    <property type="component" value="Unassembled WGS sequence"/>
</dbReference>
<evidence type="ECO:0000259" key="2">
    <source>
        <dbReference type="Pfam" id="PF03070"/>
    </source>
</evidence>
<dbReference type="InterPro" id="IPR016084">
    <property type="entry name" value="Haem_Oase-like_multi-hlx"/>
</dbReference>
<dbReference type="InterPro" id="IPR050967">
    <property type="entry name" value="Thiamine_Salvage_TenA"/>
</dbReference>
<feature type="region of interest" description="Disordered" evidence="1">
    <location>
        <begin position="252"/>
        <end position="271"/>
    </location>
</feature>
<feature type="region of interest" description="Disordered" evidence="1">
    <location>
        <begin position="304"/>
        <end position="359"/>
    </location>
</feature>
<evidence type="ECO:0000313" key="4">
    <source>
        <dbReference type="Proteomes" id="UP000815325"/>
    </source>
</evidence>